<evidence type="ECO:0000256" key="1">
    <source>
        <dbReference type="ARBA" id="ARBA00000900"/>
    </source>
</evidence>
<organism evidence="19">
    <name type="scientific">Dissoconium aciculare CBS 342.82</name>
    <dbReference type="NCBI Taxonomy" id="1314786"/>
    <lineage>
        <taxon>Eukaryota</taxon>
        <taxon>Fungi</taxon>
        <taxon>Dikarya</taxon>
        <taxon>Ascomycota</taxon>
        <taxon>Pezizomycotina</taxon>
        <taxon>Dothideomycetes</taxon>
        <taxon>Dothideomycetidae</taxon>
        <taxon>Mycosphaerellales</taxon>
        <taxon>Dissoconiaceae</taxon>
        <taxon>Dissoconium</taxon>
    </lineage>
</organism>
<gene>
    <name evidence="19" type="ORF">K489DRAFT_392413</name>
</gene>
<evidence type="ECO:0000256" key="9">
    <source>
        <dbReference type="ARBA" id="ARBA00022771"/>
    </source>
</evidence>
<keyword evidence="13 16" id="KW-0234">DNA repair</keyword>
<dbReference type="Gene3D" id="3.90.1150.220">
    <property type="match status" value="1"/>
</dbReference>
<proteinExistence type="inferred from homology"/>
<comment type="similarity">
    <text evidence="3 16">Belongs to the NSE1 family.</text>
</comment>
<evidence type="ECO:0000313" key="18">
    <source>
        <dbReference type="Proteomes" id="UP000504637"/>
    </source>
</evidence>
<accession>A0A6J3MDG5</accession>
<keyword evidence="10 16" id="KW-0833">Ubl conjugation pathway</keyword>
<dbReference type="PANTHER" id="PTHR20973">
    <property type="entry name" value="NON-SMC ELEMENT 1-RELATED"/>
    <property type="match status" value="1"/>
</dbReference>
<dbReference type="SUPFAM" id="SSF57850">
    <property type="entry name" value="RING/U-box"/>
    <property type="match status" value="1"/>
</dbReference>
<dbReference type="PANTHER" id="PTHR20973:SF0">
    <property type="entry name" value="NON-STRUCTURAL MAINTENANCE OF CHROMOSOMES ELEMENT 1 HOMOLOG"/>
    <property type="match status" value="1"/>
</dbReference>
<dbReference type="PROSITE" id="PS50089">
    <property type="entry name" value="ZF_RING_2"/>
    <property type="match status" value="1"/>
</dbReference>
<protein>
    <recommendedName>
        <fullName evidence="5 16">Non-structural maintenance of chromosomes element 1 homolog</fullName>
        <ecNumber evidence="4 16">2.3.2.27</ecNumber>
    </recommendedName>
</protein>
<comment type="catalytic activity">
    <reaction evidence="1 16">
        <text>S-ubiquitinyl-[E2 ubiquitin-conjugating enzyme]-L-cysteine + [acceptor protein]-L-lysine = [E2 ubiquitin-conjugating enzyme]-L-cysteine + N(6)-ubiquitinyl-[acceptor protein]-L-lysine.</text>
        <dbReference type="EC" id="2.3.2.27"/>
    </reaction>
</comment>
<keyword evidence="6 16" id="KW-0808">Transferase</keyword>
<dbReference type="Proteomes" id="UP000504637">
    <property type="component" value="Unplaced"/>
</dbReference>
<dbReference type="EC" id="2.3.2.27" evidence="4 16"/>
<keyword evidence="11 16" id="KW-0862">Zinc</keyword>
<evidence type="ECO:0000256" key="2">
    <source>
        <dbReference type="ARBA" id="ARBA00004123"/>
    </source>
</evidence>
<evidence type="ECO:0000256" key="15">
    <source>
        <dbReference type="PROSITE-ProRule" id="PRU00175"/>
    </source>
</evidence>
<dbReference type="CDD" id="cd16493">
    <property type="entry name" value="RING-CH-C4HC3_NSE1"/>
    <property type="match status" value="1"/>
</dbReference>
<evidence type="ECO:0000256" key="3">
    <source>
        <dbReference type="ARBA" id="ARBA00010258"/>
    </source>
</evidence>
<dbReference type="Pfam" id="PF08746">
    <property type="entry name" value="zf-RING-like"/>
    <property type="match status" value="1"/>
</dbReference>
<comment type="function">
    <text evidence="16">Acts in a DNA repair pathway for removal of UV-induced DNA damage that is distinct from classical nucleotide excision repair and in repair of ionizing radiation damage. Functions in homologous recombination repair of DNA double strand breaks and in recovery of stalled replication forks.</text>
</comment>
<keyword evidence="9 15" id="KW-0863">Zinc-finger</keyword>
<evidence type="ECO:0000256" key="13">
    <source>
        <dbReference type="ARBA" id="ARBA00023204"/>
    </source>
</evidence>
<evidence type="ECO:0000313" key="19">
    <source>
        <dbReference type="RefSeq" id="XP_033463096.1"/>
    </source>
</evidence>
<dbReference type="GO" id="GO:0000724">
    <property type="term" value="P:double-strand break repair via homologous recombination"/>
    <property type="evidence" value="ECO:0007669"/>
    <property type="project" value="TreeGrafter"/>
</dbReference>
<feature type="domain" description="RING-type" evidence="17">
    <location>
        <begin position="229"/>
        <end position="273"/>
    </location>
</feature>
<evidence type="ECO:0000259" key="17">
    <source>
        <dbReference type="PROSITE" id="PS50089"/>
    </source>
</evidence>
<dbReference type="GO" id="GO:0030915">
    <property type="term" value="C:Smc5-Smc6 complex"/>
    <property type="evidence" value="ECO:0007669"/>
    <property type="project" value="UniProtKB-UniRule"/>
</dbReference>
<evidence type="ECO:0000256" key="6">
    <source>
        <dbReference type="ARBA" id="ARBA00022679"/>
    </source>
</evidence>
<dbReference type="InterPro" id="IPR036388">
    <property type="entry name" value="WH-like_DNA-bd_sf"/>
</dbReference>
<dbReference type="GO" id="GO:0008270">
    <property type="term" value="F:zinc ion binding"/>
    <property type="evidence" value="ECO:0007669"/>
    <property type="project" value="UniProtKB-KW"/>
</dbReference>
<dbReference type="InterPro" id="IPR014857">
    <property type="entry name" value="Nse1_RING_C4HC3-type"/>
</dbReference>
<dbReference type="Gene3D" id="3.30.40.10">
    <property type="entry name" value="Zinc/RING finger domain, C3HC4 (zinc finger)"/>
    <property type="match status" value="1"/>
</dbReference>
<keyword evidence="7 16" id="KW-0479">Metal-binding</keyword>
<dbReference type="Gene3D" id="1.10.10.10">
    <property type="entry name" value="Winged helix-like DNA-binding domain superfamily/Winged helix DNA-binding domain"/>
    <property type="match status" value="1"/>
</dbReference>
<dbReference type="InterPro" id="IPR001841">
    <property type="entry name" value="Znf_RING"/>
</dbReference>
<keyword evidence="14 16" id="KW-0539">Nucleus</keyword>
<reference evidence="19" key="3">
    <citation type="submission" date="2025-08" db="UniProtKB">
        <authorList>
            <consortium name="RefSeq"/>
        </authorList>
    </citation>
    <scope>IDENTIFICATION</scope>
    <source>
        <strain evidence="19">CBS 342.82</strain>
    </source>
</reference>
<comment type="subunit">
    <text evidence="16">Component of the Smc5-Smc6 complex.</text>
</comment>
<dbReference type="Pfam" id="PF07574">
    <property type="entry name" value="SMC_Nse1"/>
    <property type="match status" value="1"/>
</dbReference>
<evidence type="ECO:0000256" key="5">
    <source>
        <dbReference type="ARBA" id="ARBA00019422"/>
    </source>
</evidence>
<keyword evidence="8 16" id="KW-0227">DNA damage</keyword>
<name>A0A6J3MDG5_9PEZI</name>
<dbReference type="InterPro" id="IPR011513">
    <property type="entry name" value="Nse1"/>
</dbReference>
<dbReference type="GeneID" id="54364537"/>
<evidence type="ECO:0000256" key="11">
    <source>
        <dbReference type="ARBA" id="ARBA00022833"/>
    </source>
</evidence>
<evidence type="ECO:0000256" key="16">
    <source>
        <dbReference type="RuleBase" id="RU368018"/>
    </source>
</evidence>
<dbReference type="InterPro" id="IPR013083">
    <property type="entry name" value="Znf_RING/FYVE/PHD"/>
</dbReference>
<reference evidence="19" key="1">
    <citation type="submission" date="2020-01" db="EMBL/GenBank/DDBJ databases">
        <authorList>
            <consortium name="DOE Joint Genome Institute"/>
            <person name="Haridas S."/>
            <person name="Albert R."/>
            <person name="Binder M."/>
            <person name="Bloem J."/>
            <person name="Labutti K."/>
            <person name="Salamov A."/>
            <person name="Andreopoulos B."/>
            <person name="Baker S.E."/>
            <person name="Barry K."/>
            <person name="Bills G."/>
            <person name="Bluhm B.H."/>
            <person name="Cannon C."/>
            <person name="Castanera R."/>
            <person name="Culley D.E."/>
            <person name="Daum C."/>
            <person name="Ezra D."/>
            <person name="Gonzalez J.B."/>
            <person name="Henrissat B."/>
            <person name="Kuo A."/>
            <person name="Liang C."/>
            <person name="Lipzen A."/>
            <person name="Lutzoni F."/>
            <person name="Magnuson J."/>
            <person name="Mondo S."/>
            <person name="Nolan M."/>
            <person name="Ohm R."/>
            <person name="Pangilinan J."/>
            <person name="Park H.-J."/>
            <person name="Ramirez L."/>
            <person name="Alfaro M."/>
            <person name="Sun H."/>
            <person name="Tritt A."/>
            <person name="Yoshinaga Y."/>
            <person name="Zwiers L.-H."/>
            <person name="Turgeon B.G."/>
            <person name="Goodwin S.B."/>
            <person name="Spatafora J.W."/>
            <person name="Crous P.W."/>
            <person name="Grigoriev I.V."/>
        </authorList>
    </citation>
    <scope>NUCLEOTIDE SEQUENCE</scope>
    <source>
        <strain evidence="19">CBS 342.82</strain>
    </source>
</reference>
<sequence length="301" mass="34044">MSTDGSYDNRHRAFLQALFGRQTITFEDSKPLISAIESAHSPDRPTLPEDVSQDVLEDYIDRVNDAISPFDLEIRNTLHQTQRMRIYALVNTTSDALTQMATVHSADEIAYVKRVLDAMFETHNTPRAEIMATTGMQALELAKLPHDRRESNALTQAAQNAALTKTQAENMLESMVAEGWFELSQRGYYSLTPRALMELKDWLVRTYNDQAAESDEEDDESPRMRLKFCEACRDIVTVGQRCPSAPCNARLHDDCVGKIFRAQHGQQTCPSCKTDWKDVGFVGERAARSASAERLHQRVRT</sequence>
<dbReference type="OrthoDB" id="185455at2759"/>
<dbReference type="RefSeq" id="XP_033463096.1">
    <property type="nucleotide sequence ID" value="XM_033606737.1"/>
</dbReference>
<evidence type="ECO:0000256" key="4">
    <source>
        <dbReference type="ARBA" id="ARBA00012483"/>
    </source>
</evidence>
<evidence type="ECO:0000256" key="14">
    <source>
        <dbReference type="ARBA" id="ARBA00023242"/>
    </source>
</evidence>
<comment type="subcellular location">
    <subcellularLocation>
        <location evidence="2 16">Nucleus</location>
    </subcellularLocation>
</comment>
<evidence type="ECO:0000256" key="12">
    <source>
        <dbReference type="ARBA" id="ARBA00023172"/>
    </source>
</evidence>
<keyword evidence="18" id="KW-1185">Reference proteome</keyword>
<evidence type="ECO:0000256" key="8">
    <source>
        <dbReference type="ARBA" id="ARBA00022763"/>
    </source>
</evidence>
<dbReference type="AlphaFoldDB" id="A0A6J3MDG5"/>
<keyword evidence="12 16" id="KW-0233">DNA recombination</keyword>
<reference evidence="19" key="2">
    <citation type="submission" date="2020-04" db="EMBL/GenBank/DDBJ databases">
        <authorList>
            <consortium name="NCBI Genome Project"/>
        </authorList>
    </citation>
    <scope>NUCLEOTIDE SEQUENCE</scope>
    <source>
        <strain evidence="19">CBS 342.82</strain>
    </source>
</reference>
<dbReference type="GO" id="GO:0005634">
    <property type="term" value="C:nucleus"/>
    <property type="evidence" value="ECO:0007669"/>
    <property type="project" value="UniProtKB-SubCell"/>
</dbReference>
<evidence type="ECO:0000256" key="10">
    <source>
        <dbReference type="ARBA" id="ARBA00022786"/>
    </source>
</evidence>
<evidence type="ECO:0000256" key="7">
    <source>
        <dbReference type="ARBA" id="ARBA00022723"/>
    </source>
</evidence>
<dbReference type="GO" id="GO:0061630">
    <property type="term" value="F:ubiquitin protein ligase activity"/>
    <property type="evidence" value="ECO:0007669"/>
    <property type="project" value="UniProtKB-EC"/>
</dbReference>